<sequence>MISRLDLLDRHVGFFLLNNFLCLPKLNYLLRAAPCFLISEVLRGVDHKLHQALEGNLNTIEYMWLDDMEHISAWLQIIGTSPIQSQCFLVSYPILYQ</sequence>
<dbReference type="AlphaFoldDB" id="A0ABD2QFM8"/>
<accession>A0ABD2QFM8</accession>
<evidence type="ECO:0000313" key="2">
    <source>
        <dbReference type="Proteomes" id="UP001626550"/>
    </source>
</evidence>
<reference evidence="1 2" key="1">
    <citation type="submission" date="2024-11" db="EMBL/GenBank/DDBJ databases">
        <title>Adaptive evolution of stress response genes in parasites aligns with host niche diversity.</title>
        <authorList>
            <person name="Hahn C."/>
            <person name="Resl P."/>
        </authorList>
    </citation>
    <scope>NUCLEOTIDE SEQUENCE [LARGE SCALE GENOMIC DNA]</scope>
    <source>
        <strain evidence="1">EGGRZ-B1_66</strain>
        <tissue evidence="1">Body</tissue>
    </source>
</reference>
<dbReference type="Proteomes" id="UP001626550">
    <property type="component" value="Unassembled WGS sequence"/>
</dbReference>
<comment type="caution">
    <text evidence="1">The sequence shown here is derived from an EMBL/GenBank/DDBJ whole genome shotgun (WGS) entry which is preliminary data.</text>
</comment>
<gene>
    <name evidence="1" type="ORF">Ciccas_002985</name>
</gene>
<proteinExistence type="predicted"/>
<keyword evidence="2" id="KW-1185">Reference proteome</keyword>
<evidence type="ECO:0000313" key="1">
    <source>
        <dbReference type="EMBL" id="KAL3318347.1"/>
    </source>
</evidence>
<organism evidence="1 2">
    <name type="scientific">Cichlidogyrus casuarinus</name>
    <dbReference type="NCBI Taxonomy" id="1844966"/>
    <lineage>
        <taxon>Eukaryota</taxon>
        <taxon>Metazoa</taxon>
        <taxon>Spiralia</taxon>
        <taxon>Lophotrochozoa</taxon>
        <taxon>Platyhelminthes</taxon>
        <taxon>Monogenea</taxon>
        <taxon>Monopisthocotylea</taxon>
        <taxon>Dactylogyridea</taxon>
        <taxon>Ancyrocephalidae</taxon>
        <taxon>Cichlidogyrus</taxon>
    </lineage>
</organism>
<dbReference type="EMBL" id="JBJKFK010000255">
    <property type="protein sequence ID" value="KAL3318347.1"/>
    <property type="molecule type" value="Genomic_DNA"/>
</dbReference>
<name>A0ABD2QFM8_9PLAT</name>
<protein>
    <submittedName>
        <fullName evidence="1">Uncharacterized protein</fullName>
    </submittedName>
</protein>